<evidence type="ECO:0000313" key="3">
    <source>
        <dbReference type="Proteomes" id="UP001176961"/>
    </source>
</evidence>
<proteinExistence type="predicted"/>
<dbReference type="PANTHER" id="PTHR31128:SF9">
    <property type="entry name" value="DUF3444 DOMAIN-CONTAINING PROTEIN-RELATED"/>
    <property type="match status" value="1"/>
</dbReference>
<evidence type="ECO:0000256" key="1">
    <source>
        <dbReference type="SAM" id="MobiDB-lite"/>
    </source>
</evidence>
<feature type="compositionally biased region" description="Polar residues" evidence="1">
    <location>
        <begin position="109"/>
        <end position="120"/>
    </location>
</feature>
<dbReference type="AlphaFoldDB" id="A0AA36LYU7"/>
<evidence type="ECO:0000313" key="2">
    <source>
        <dbReference type="EMBL" id="CAJ0594109.1"/>
    </source>
</evidence>
<accession>A0AA36LYU7</accession>
<feature type="region of interest" description="Disordered" evidence="1">
    <location>
        <begin position="36"/>
        <end position="64"/>
    </location>
</feature>
<comment type="caution">
    <text evidence="2">The sequence shown here is derived from an EMBL/GenBank/DDBJ whole genome shotgun (WGS) entry which is preliminary data.</text>
</comment>
<dbReference type="EMBL" id="CATQJL010000112">
    <property type="protein sequence ID" value="CAJ0594109.1"/>
    <property type="molecule type" value="Genomic_DNA"/>
</dbReference>
<gene>
    <name evidence="2" type="ORF">CYNAS_LOCUS6092</name>
</gene>
<keyword evidence="3" id="KW-1185">Reference proteome</keyword>
<organism evidence="2 3">
    <name type="scientific">Cylicocyclus nassatus</name>
    <name type="common">Nematode worm</name>
    <dbReference type="NCBI Taxonomy" id="53992"/>
    <lineage>
        <taxon>Eukaryota</taxon>
        <taxon>Metazoa</taxon>
        <taxon>Ecdysozoa</taxon>
        <taxon>Nematoda</taxon>
        <taxon>Chromadorea</taxon>
        <taxon>Rhabditida</taxon>
        <taxon>Rhabditina</taxon>
        <taxon>Rhabditomorpha</taxon>
        <taxon>Strongyloidea</taxon>
        <taxon>Strongylidae</taxon>
        <taxon>Cylicocyclus</taxon>
    </lineage>
</organism>
<reference evidence="2" key="1">
    <citation type="submission" date="2023-07" db="EMBL/GenBank/DDBJ databases">
        <authorList>
            <consortium name="CYATHOMIX"/>
        </authorList>
    </citation>
    <scope>NUCLEOTIDE SEQUENCE</scope>
    <source>
        <strain evidence="2">N/A</strain>
    </source>
</reference>
<name>A0AA36LYU7_CYLNA</name>
<protein>
    <submittedName>
        <fullName evidence="2">Uncharacterized protein</fullName>
    </submittedName>
</protein>
<dbReference type="PANTHER" id="PTHR31128">
    <property type="entry name" value="PROTEIN CBR-CLEC-135-RELATED"/>
    <property type="match status" value="1"/>
</dbReference>
<dbReference type="Proteomes" id="UP001176961">
    <property type="component" value="Unassembled WGS sequence"/>
</dbReference>
<feature type="region of interest" description="Disordered" evidence="1">
    <location>
        <begin position="77"/>
        <end position="120"/>
    </location>
</feature>
<sequence length="290" mass="33632">MIQRSMIILEMSPPRCSEPLECCLHGKACRASHQFAEDVKRKESSTDSYGYENLVEPNEQKKTRQEEAIDRLAKHLIHAEKHARRRQKRREERARRRSARRRAEYSDGGQRQISGKDSLISGSTKSYMQVDESAGLSTQFVEGRNLEFLRSQEQRNLQKGDTVSHGSHEGAAASIYLGICNFSAAEESVKKRADFRLYHEMQQNPLLDELEPELNLRLVYKTAVGSYRHYPVETRIANDDTTYYLVNTGEKKLVHHTSLDQLVRYYQINAKRHPDNQEYADPFPWWEVSA</sequence>
<feature type="compositionally biased region" description="Basic and acidic residues" evidence="1">
    <location>
        <begin position="36"/>
        <end position="45"/>
    </location>
</feature>